<name>A0A1V4HS47_9BACL</name>
<sequence length="78" mass="8770">MKKTTEQLMSIALKSVNRATGLTYSSISSSELRRVLIELAEDGAWSEYEGDGEFDGVHIDEMSDREIANILIRDYEIA</sequence>
<dbReference type="EMBL" id="MBTG01000001">
    <property type="protein sequence ID" value="OPH61751.1"/>
    <property type="molecule type" value="Genomic_DNA"/>
</dbReference>
<dbReference type="Proteomes" id="UP000190626">
    <property type="component" value="Unassembled WGS sequence"/>
</dbReference>
<dbReference type="STRING" id="1469647.BC351_00475"/>
<dbReference type="OrthoDB" id="9920447at2"/>
<keyword evidence="2" id="KW-1185">Reference proteome</keyword>
<organism evidence="1 2">
    <name type="scientific">Paenibacillus ferrarius</name>
    <dbReference type="NCBI Taxonomy" id="1469647"/>
    <lineage>
        <taxon>Bacteria</taxon>
        <taxon>Bacillati</taxon>
        <taxon>Bacillota</taxon>
        <taxon>Bacilli</taxon>
        <taxon>Bacillales</taxon>
        <taxon>Paenibacillaceae</taxon>
        <taxon>Paenibacillus</taxon>
    </lineage>
</organism>
<dbReference type="RefSeq" id="WP_079408747.1">
    <property type="nucleotide sequence ID" value="NZ_MBTG01000001.1"/>
</dbReference>
<reference evidence="2" key="1">
    <citation type="submission" date="2016-07" db="EMBL/GenBank/DDBJ databases">
        <authorList>
            <person name="Florea S."/>
            <person name="Webb J.S."/>
            <person name="Jaromczyk J."/>
            <person name="Schardl C.L."/>
        </authorList>
    </citation>
    <scope>NUCLEOTIDE SEQUENCE [LARGE SCALE GENOMIC DNA]</scope>
    <source>
        <strain evidence="2">CY1</strain>
    </source>
</reference>
<proteinExistence type="predicted"/>
<accession>A0A1V4HS47</accession>
<gene>
    <name evidence="1" type="ORF">BC351_00475</name>
</gene>
<evidence type="ECO:0000313" key="1">
    <source>
        <dbReference type="EMBL" id="OPH61751.1"/>
    </source>
</evidence>
<dbReference type="AlphaFoldDB" id="A0A1V4HS47"/>
<protein>
    <submittedName>
        <fullName evidence="1">Uncharacterized protein</fullName>
    </submittedName>
</protein>
<evidence type="ECO:0000313" key="2">
    <source>
        <dbReference type="Proteomes" id="UP000190626"/>
    </source>
</evidence>
<comment type="caution">
    <text evidence="1">The sequence shown here is derived from an EMBL/GenBank/DDBJ whole genome shotgun (WGS) entry which is preliminary data.</text>
</comment>